<dbReference type="Proteomes" id="UP000241848">
    <property type="component" value="Unassembled WGS sequence"/>
</dbReference>
<dbReference type="EMBL" id="PXYV01000015">
    <property type="protein sequence ID" value="PSR22532.1"/>
    <property type="molecule type" value="Genomic_DNA"/>
</dbReference>
<reference evidence="1 2" key="1">
    <citation type="journal article" date="2014" name="BMC Genomics">
        <title>Comparison of environmental and isolate Sulfobacillus genomes reveals diverse carbon, sulfur, nitrogen, and hydrogen metabolisms.</title>
        <authorList>
            <person name="Justice N.B."/>
            <person name="Norman A."/>
            <person name="Brown C.T."/>
            <person name="Singh A."/>
            <person name="Thomas B.C."/>
            <person name="Banfield J.F."/>
        </authorList>
    </citation>
    <scope>NUCLEOTIDE SEQUENCE [LARGE SCALE GENOMIC DNA]</scope>
    <source>
        <strain evidence="1">AMDSBA3</strain>
    </source>
</reference>
<comment type="caution">
    <text evidence="1">The sequence shown here is derived from an EMBL/GenBank/DDBJ whole genome shotgun (WGS) entry which is preliminary data.</text>
</comment>
<gene>
    <name evidence="1" type="ORF">C7B45_06280</name>
</gene>
<sequence length="78" mass="8921">MEAHTTHAIQYLDAQIDKVRRAQARMVESLRQEIGSVRQELDNVDTKFDDKPTSLQYWYCGTPLVPISGLVTLFATRP</sequence>
<evidence type="ECO:0000313" key="1">
    <source>
        <dbReference type="EMBL" id="PSR22532.1"/>
    </source>
</evidence>
<organism evidence="1 2">
    <name type="scientific">Sulfobacillus acidophilus</name>
    <dbReference type="NCBI Taxonomy" id="53633"/>
    <lineage>
        <taxon>Bacteria</taxon>
        <taxon>Bacillati</taxon>
        <taxon>Bacillota</taxon>
        <taxon>Clostridia</taxon>
        <taxon>Eubacteriales</taxon>
        <taxon>Clostridiales Family XVII. Incertae Sedis</taxon>
        <taxon>Sulfobacillus</taxon>
    </lineage>
</organism>
<dbReference type="AlphaFoldDB" id="A0A2T2WJX9"/>
<evidence type="ECO:0000313" key="2">
    <source>
        <dbReference type="Proteomes" id="UP000241848"/>
    </source>
</evidence>
<name>A0A2T2WJX9_9FIRM</name>
<accession>A0A2T2WJX9</accession>
<proteinExistence type="predicted"/>
<protein>
    <submittedName>
        <fullName evidence="1">Uncharacterized protein</fullName>
    </submittedName>
</protein>